<evidence type="ECO:0000256" key="1">
    <source>
        <dbReference type="ARBA" id="ARBA00004141"/>
    </source>
</evidence>
<name>A0A4R5EQ77_9RHOB</name>
<dbReference type="GO" id="GO:0005886">
    <property type="term" value="C:plasma membrane"/>
    <property type="evidence" value="ECO:0007669"/>
    <property type="project" value="UniProtKB-ARBA"/>
</dbReference>
<evidence type="ECO:0000256" key="8">
    <source>
        <dbReference type="SAM" id="Phobius"/>
    </source>
</evidence>
<evidence type="ECO:0000313" key="9">
    <source>
        <dbReference type="EMBL" id="TDE36965.1"/>
    </source>
</evidence>
<feature type="compositionally biased region" description="Gly residues" evidence="7">
    <location>
        <begin position="473"/>
        <end position="485"/>
    </location>
</feature>
<feature type="transmembrane region" description="Helical" evidence="8">
    <location>
        <begin position="343"/>
        <end position="361"/>
    </location>
</feature>
<feature type="transmembrane region" description="Helical" evidence="8">
    <location>
        <begin position="64"/>
        <end position="84"/>
    </location>
</feature>
<feature type="transmembrane region" description="Helical" evidence="8">
    <location>
        <begin position="367"/>
        <end position="388"/>
    </location>
</feature>
<feature type="transmembrane region" description="Helical" evidence="8">
    <location>
        <begin position="188"/>
        <end position="207"/>
    </location>
</feature>
<accession>A0A4R5EQ77</accession>
<keyword evidence="5 8" id="KW-1133">Transmembrane helix</keyword>
<dbReference type="RefSeq" id="WP_132829835.1">
    <property type="nucleotide sequence ID" value="NZ_SMFP01000008.1"/>
</dbReference>
<dbReference type="Proteomes" id="UP000294662">
    <property type="component" value="Unassembled WGS sequence"/>
</dbReference>
<evidence type="ECO:0000313" key="10">
    <source>
        <dbReference type="Proteomes" id="UP000294662"/>
    </source>
</evidence>
<evidence type="ECO:0000256" key="7">
    <source>
        <dbReference type="SAM" id="MobiDB-lite"/>
    </source>
</evidence>
<comment type="subcellular location">
    <subcellularLocation>
        <location evidence="1">Membrane</location>
        <topology evidence="1">Multi-pass membrane protein</topology>
    </subcellularLocation>
</comment>
<feature type="transmembrane region" description="Helical" evidence="8">
    <location>
        <begin position="91"/>
        <end position="112"/>
    </location>
</feature>
<proteinExistence type="inferred from homology"/>
<evidence type="ECO:0000256" key="2">
    <source>
        <dbReference type="ARBA" id="ARBA00008821"/>
    </source>
</evidence>
<feature type="region of interest" description="Disordered" evidence="7">
    <location>
        <begin position="466"/>
        <end position="485"/>
    </location>
</feature>
<comment type="caution">
    <text evidence="9">The sequence shown here is derived from an EMBL/GenBank/DDBJ whole genome shotgun (WGS) entry which is preliminary data.</text>
</comment>
<dbReference type="InterPro" id="IPR006043">
    <property type="entry name" value="NCS2"/>
</dbReference>
<dbReference type="GO" id="GO:0042907">
    <property type="term" value="F:xanthine transmembrane transporter activity"/>
    <property type="evidence" value="ECO:0007669"/>
    <property type="project" value="TreeGrafter"/>
</dbReference>
<feature type="transmembrane region" description="Helical" evidence="8">
    <location>
        <begin position="438"/>
        <end position="458"/>
    </location>
</feature>
<dbReference type="AlphaFoldDB" id="A0A4R5EQ77"/>
<keyword evidence="6 8" id="KW-0472">Membrane</keyword>
<evidence type="ECO:0000256" key="5">
    <source>
        <dbReference type="ARBA" id="ARBA00022989"/>
    </source>
</evidence>
<gene>
    <name evidence="9" type="ORF">E1B25_12770</name>
</gene>
<dbReference type="EMBL" id="SMFP01000008">
    <property type="protein sequence ID" value="TDE36965.1"/>
    <property type="molecule type" value="Genomic_DNA"/>
</dbReference>
<dbReference type="OrthoDB" id="9805749at2"/>
<dbReference type="Pfam" id="PF00860">
    <property type="entry name" value="Xan_ur_permease"/>
    <property type="match status" value="1"/>
</dbReference>
<protein>
    <submittedName>
        <fullName evidence="9">Purine permease</fullName>
    </submittedName>
</protein>
<feature type="transmembrane region" description="Helical" evidence="8">
    <location>
        <begin position="21"/>
        <end position="52"/>
    </location>
</feature>
<dbReference type="NCBIfam" id="TIGR00801">
    <property type="entry name" value="ncs2"/>
    <property type="match status" value="1"/>
</dbReference>
<feature type="transmembrane region" description="Helical" evidence="8">
    <location>
        <begin position="147"/>
        <end position="168"/>
    </location>
</feature>
<feature type="transmembrane region" description="Helical" evidence="8">
    <location>
        <begin position="400"/>
        <end position="418"/>
    </location>
</feature>
<dbReference type="InterPro" id="IPR006042">
    <property type="entry name" value="Xan_ur_permease"/>
</dbReference>
<evidence type="ECO:0000256" key="4">
    <source>
        <dbReference type="ARBA" id="ARBA00022692"/>
    </source>
</evidence>
<comment type="similarity">
    <text evidence="2">Belongs to the nucleobase:cation symporter-2 (NCS2) (TC 2.A.40) family.</text>
</comment>
<keyword evidence="4 8" id="KW-0812">Transmembrane</keyword>
<evidence type="ECO:0000256" key="3">
    <source>
        <dbReference type="ARBA" id="ARBA00022448"/>
    </source>
</evidence>
<feature type="transmembrane region" description="Helical" evidence="8">
    <location>
        <begin position="118"/>
        <end position="140"/>
    </location>
</feature>
<reference evidence="9 10" key="1">
    <citation type="submission" date="2019-03" db="EMBL/GenBank/DDBJ databases">
        <authorList>
            <person name="Zhang S."/>
        </authorList>
    </citation>
    <scope>NUCLEOTIDE SEQUENCE [LARGE SCALE GENOMIC DNA]</scope>
    <source>
        <strain evidence="9 10">S4J41</strain>
    </source>
</reference>
<keyword evidence="3" id="KW-0813">Transport</keyword>
<dbReference type="PANTHER" id="PTHR42810">
    <property type="entry name" value="PURINE PERMEASE C1399.01C-RELATED"/>
    <property type="match status" value="1"/>
</dbReference>
<evidence type="ECO:0000256" key="6">
    <source>
        <dbReference type="ARBA" id="ARBA00023136"/>
    </source>
</evidence>
<dbReference type="PANTHER" id="PTHR42810:SF2">
    <property type="entry name" value="PURINE PERMEASE C1399.01C-RELATED"/>
    <property type="match status" value="1"/>
</dbReference>
<keyword evidence="10" id="KW-1185">Reference proteome</keyword>
<feature type="transmembrane region" description="Helical" evidence="8">
    <location>
        <begin position="259"/>
        <end position="278"/>
    </location>
</feature>
<feature type="transmembrane region" description="Helical" evidence="8">
    <location>
        <begin position="214"/>
        <end position="239"/>
    </location>
</feature>
<organism evidence="9 10">
    <name type="scientific">Antarcticimicrobium sediminis</name>
    <dbReference type="NCBI Taxonomy" id="2546227"/>
    <lineage>
        <taxon>Bacteria</taxon>
        <taxon>Pseudomonadati</taxon>
        <taxon>Pseudomonadota</taxon>
        <taxon>Alphaproteobacteria</taxon>
        <taxon>Rhodobacterales</taxon>
        <taxon>Paracoccaceae</taxon>
        <taxon>Antarcticimicrobium</taxon>
    </lineage>
</organism>
<dbReference type="NCBIfam" id="NF037981">
    <property type="entry name" value="NCS2_1"/>
    <property type="match status" value="1"/>
</dbReference>
<sequence>MIHSSIGSPEQLRDPNYTPPLAVAVPLGIQHVLAMFVSNVTPAIIVAGAAGFGFGSNSPDFPELLYMIQMSMLFAGVATLLQTITLGPIGAALPIVQGTSFAFLPIMIPLVAGKGVDALAALFGGVLIGGLFHAALGTVIGKIRFALPPLVTGLVVTMIGLALVKVGIEYAAGGVPAKASGAASYGGLLSWSAALVVILVTLVLKFFARGMLSISAVLVGIAVGYVYALAMGMLSFDAIATSWARSASFALPQPFKYGFEFSFAAVIGFCLMAFVSAIETVGDVSGITKGGAGREATDKEIQGATFADGFGTAIAGVFGALPNTSFSQNVGLIAMTGVMSRHVVTIGAIFLIICGLIPKVSGVIRTIPIEVLGGGVIVMFGMVVAAGISMLSDVVWNRRNMVIFAVALSVGLGLQLEVMNVPPGAPNALQHLPDTLRILGASGILPAALIAIVLNLVLPAHLSDESTDEVTGGLSGHGKGSLSGE</sequence>